<gene>
    <name evidence="1" type="ORF">AMST5_03612</name>
</gene>
<proteinExistence type="predicted"/>
<evidence type="ECO:0000313" key="1">
    <source>
        <dbReference type="EMBL" id="CAJ0885406.1"/>
    </source>
</evidence>
<sequence length="43" mass="4772">MTWQTETTLLFLAPFALLWLAFAAAETARAVAAIRKGGRRHGR</sequence>
<protein>
    <submittedName>
        <fullName evidence="1">Uncharacterized protein</fullName>
    </submittedName>
</protein>
<accession>A0AA48M5S2</accession>
<name>A0AA48M5S2_9ZZZZ</name>
<organism evidence="1">
    <name type="scientific">freshwater sediment metagenome</name>
    <dbReference type="NCBI Taxonomy" id="556182"/>
    <lineage>
        <taxon>unclassified sequences</taxon>
        <taxon>metagenomes</taxon>
        <taxon>ecological metagenomes</taxon>
    </lineage>
</organism>
<dbReference type="AlphaFoldDB" id="A0AA48M5S2"/>
<dbReference type="EMBL" id="OY288114">
    <property type="protein sequence ID" value="CAJ0885406.1"/>
    <property type="molecule type" value="Genomic_DNA"/>
</dbReference>
<reference evidence="1" key="1">
    <citation type="submission" date="2023-07" db="EMBL/GenBank/DDBJ databases">
        <authorList>
            <person name="Pelsma A.J. K."/>
        </authorList>
    </citation>
    <scope>NUCLEOTIDE SEQUENCE</scope>
</reference>